<dbReference type="OrthoDB" id="1852053at2759"/>
<evidence type="ECO:0000259" key="1">
    <source>
        <dbReference type="Pfam" id="PF05695"/>
    </source>
</evidence>
<organism evidence="2 3">
    <name type="scientific">Gossypium gossypioides</name>
    <name type="common">Mexican cotton</name>
    <name type="synonym">Selera gossypioides</name>
    <dbReference type="NCBI Taxonomy" id="34282"/>
    <lineage>
        <taxon>Eukaryota</taxon>
        <taxon>Viridiplantae</taxon>
        <taxon>Streptophyta</taxon>
        <taxon>Embryophyta</taxon>
        <taxon>Tracheophyta</taxon>
        <taxon>Spermatophyta</taxon>
        <taxon>Magnoliopsida</taxon>
        <taxon>eudicotyledons</taxon>
        <taxon>Gunneridae</taxon>
        <taxon>Pentapetalae</taxon>
        <taxon>rosids</taxon>
        <taxon>malvids</taxon>
        <taxon>Malvales</taxon>
        <taxon>Malvaceae</taxon>
        <taxon>Malvoideae</taxon>
        <taxon>Gossypium</taxon>
    </lineage>
</organism>
<feature type="domain" description="Ycf2 N-terminal" evidence="1">
    <location>
        <begin position="1"/>
        <end position="38"/>
    </location>
</feature>
<gene>
    <name evidence="2" type="ORF">Gogos_012010</name>
</gene>
<evidence type="ECO:0000313" key="2">
    <source>
        <dbReference type="EMBL" id="MBA0738682.1"/>
    </source>
</evidence>
<dbReference type="InterPro" id="IPR056777">
    <property type="entry name" value="Ycf2_N"/>
</dbReference>
<reference evidence="2 3" key="1">
    <citation type="journal article" date="2019" name="Genome Biol. Evol.">
        <title>Insights into the evolution of the New World diploid cottons (Gossypium, subgenus Houzingenia) based on genome sequencing.</title>
        <authorList>
            <person name="Grover C.E."/>
            <person name="Arick M.A. 2nd"/>
            <person name="Thrash A."/>
            <person name="Conover J.L."/>
            <person name="Sanders W.S."/>
            <person name="Peterson D.G."/>
            <person name="Frelichowski J.E."/>
            <person name="Scheffler J.A."/>
            <person name="Scheffler B.E."/>
            <person name="Wendel J.F."/>
        </authorList>
    </citation>
    <scope>NUCLEOTIDE SEQUENCE [LARGE SCALE GENOMIC DNA]</scope>
    <source>
        <strain evidence="2">5</strain>
        <tissue evidence="2">Leaf</tissue>
    </source>
</reference>
<comment type="caution">
    <text evidence="2">The sequence shown here is derived from an EMBL/GenBank/DDBJ whole genome shotgun (WGS) entry which is preliminary data.</text>
</comment>
<sequence>MSRLFTECEKRMNNHLLLEEIKEFLGNPTRSIRSFFSD</sequence>
<dbReference type="EMBL" id="JABEZY010000005">
    <property type="protein sequence ID" value="MBA0738682.1"/>
    <property type="molecule type" value="Genomic_DNA"/>
</dbReference>
<dbReference type="Proteomes" id="UP000593579">
    <property type="component" value="Unassembled WGS sequence"/>
</dbReference>
<feature type="non-terminal residue" evidence="2">
    <location>
        <position position="38"/>
    </location>
</feature>
<name>A0A7J9BR68_GOSGO</name>
<evidence type="ECO:0000313" key="3">
    <source>
        <dbReference type="Proteomes" id="UP000593579"/>
    </source>
</evidence>
<accession>A0A7J9BR68</accession>
<protein>
    <recommendedName>
        <fullName evidence="1">Ycf2 N-terminal domain-containing protein</fullName>
    </recommendedName>
</protein>
<dbReference type="Pfam" id="PF05695">
    <property type="entry name" value="Ycf2"/>
    <property type="match status" value="1"/>
</dbReference>
<dbReference type="AlphaFoldDB" id="A0A7J9BR68"/>
<keyword evidence="3" id="KW-1185">Reference proteome</keyword>
<proteinExistence type="predicted"/>